<comment type="similarity">
    <text evidence="2">Belongs to the drug/metabolite transporter (DMT) superfamily. 10 TMS drug/metabolite exporter (DME) (TC 2.A.7.3) family.</text>
</comment>
<reference evidence="8 9" key="1">
    <citation type="submission" date="2014-03" db="EMBL/GenBank/DDBJ databases">
        <title>Genome of Paenirhodobacter enshiensis DW2-9.</title>
        <authorList>
            <person name="Wang D."/>
            <person name="Wang G."/>
        </authorList>
    </citation>
    <scope>NUCLEOTIDE SEQUENCE [LARGE SCALE GENOMIC DNA]</scope>
    <source>
        <strain evidence="8 9">DW2-9</strain>
    </source>
</reference>
<feature type="domain" description="EamA" evidence="7">
    <location>
        <begin position="154"/>
        <end position="285"/>
    </location>
</feature>
<evidence type="ECO:0000313" key="9">
    <source>
        <dbReference type="Proteomes" id="UP000028824"/>
    </source>
</evidence>
<comment type="subcellular location">
    <subcellularLocation>
        <location evidence="1">Membrane</location>
        <topology evidence="1">Multi-pass membrane protein</topology>
    </subcellularLocation>
</comment>
<dbReference type="InterPro" id="IPR037185">
    <property type="entry name" value="EmrE-like"/>
</dbReference>
<dbReference type="RefSeq" id="WP_036640439.1">
    <property type="nucleotide sequence ID" value="NZ_JAYRGJ010000019.1"/>
</dbReference>
<feature type="transmembrane region" description="Helical" evidence="6">
    <location>
        <begin position="100"/>
        <end position="119"/>
    </location>
</feature>
<feature type="transmembrane region" description="Helical" evidence="6">
    <location>
        <begin position="218"/>
        <end position="241"/>
    </location>
</feature>
<evidence type="ECO:0000256" key="6">
    <source>
        <dbReference type="SAM" id="Phobius"/>
    </source>
</evidence>
<keyword evidence="4 6" id="KW-1133">Transmembrane helix</keyword>
<keyword evidence="9" id="KW-1185">Reference proteome</keyword>
<feature type="transmembrane region" description="Helical" evidence="6">
    <location>
        <begin position="148"/>
        <end position="168"/>
    </location>
</feature>
<dbReference type="eggNOG" id="COG0697">
    <property type="taxonomic scope" value="Bacteria"/>
</dbReference>
<evidence type="ECO:0000259" key="7">
    <source>
        <dbReference type="Pfam" id="PF00892"/>
    </source>
</evidence>
<dbReference type="Proteomes" id="UP000028824">
    <property type="component" value="Unassembled WGS sequence"/>
</dbReference>
<evidence type="ECO:0000256" key="1">
    <source>
        <dbReference type="ARBA" id="ARBA00004141"/>
    </source>
</evidence>
<gene>
    <name evidence="8" type="ORF">CG50_13390</name>
</gene>
<dbReference type="PANTHER" id="PTHR22911:SF6">
    <property type="entry name" value="SOLUTE CARRIER FAMILY 35 MEMBER G1"/>
    <property type="match status" value="1"/>
</dbReference>
<evidence type="ECO:0000256" key="5">
    <source>
        <dbReference type="ARBA" id="ARBA00023136"/>
    </source>
</evidence>
<dbReference type="Gene3D" id="1.10.3730.20">
    <property type="match status" value="2"/>
</dbReference>
<protein>
    <submittedName>
        <fullName evidence="8">Membrane protein</fullName>
    </submittedName>
</protein>
<organism evidence="8 9">
    <name type="scientific">Paenirhodobacter enshiensis</name>
    <dbReference type="NCBI Taxonomy" id="1105367"/>
    <lineage>
        <taxon>Bacteria</taxon>
        <taxon>Pseudomonadati</taxon>
        <taxon>Pseudomonadota</taxon>
        <taxon>Alphaproteobacteria</taxon>
        <taxon>Rhodobacterales</taxon>
        <taxon>Rhodobacter group</taxon>
        <taxon>Paenirhodobacter</taxon>
    </lineage>
</organism>
<dbReference type="GO" id="GO:0016020">
    <property type="term" value="C:membrane"/>
    <property type="evidence" value="ECO:0007669"/>
    <property type="project" value="UniProtKB-SubCell"/>
</dbReference>
<dbReference type="PANTHER" id="PTHR22911">
    <property type="entry name" value="ACYL-MALONYL CONDENSING ENZYME-RELATED"/>
    <property type="match status" value="1"/>
</dbReference>
<feature type="transmembrane region" description="Helical" evidence="6">
    <location>
        <begin position="74"/>
        <end position="94"/>
    </location>
</feature>
<evidence type="ECO:0000256" key="3">
    <source>
        <dbReference type="ARBA" id="ARBA00022692"/>
    </source>
</evidence>
<dbReference type="InterPro" id="IPR000620">
    <property type="entry name" value="EamA_dom"/>
</dbReference>
<keyword evidence="5 6" id="KW-0472">Membrane</keyword>
<proteinExistence type="inferred from homology"/>
<accession>A0A086XQC4</accession>
<evidence type="ECO:0000313" key="8">
    <source>
        <dbReference type="EMBL" id="KFI24224.1"/>
    </source>
</evidence>
<evidence type="ECO:0000256" key="4">
    <source>
        <dbReference type="ARBA" id="ARBA00022989"/>
    </source>
</evidence>
<dbReference type="SUPFAM" id="SSF103481">
    <property type="entry name" value="Multidrug resistance efflux transporter EmrE"/>
    <property type="match status" value="2"/>
</dbReference>
<feature type="transmembrane region" description="Helical" evidence="6">
    <location>
        <begin position="273"/>
        <end position="290"/>
    </location>
</feature>
<feature type="transmembrane region" description="Helical" evidence="6">
    <location>
        <begin position="180"/>
        <end position="198"/>
    </location>
</feature>
<sequence length="303" mass="32990">MMERKDSIALGIGLMLFFCLVAPLIDVSSKLAAQQVSSGTVTLWRYIWQGLLMLPVVLAMRLPMAMSRRAWGLTFLRGAVSALSTFCFVAAIRTMPIADALAIAFVEPFIILLIGHFLLNETVGPRRLGAAVVGFIGALFVIQPSFSVFGAVALLPLGTAFGFALYILITRQLSSEVHPVTMQLHTALTGTLVCLPVLAFGEASGIDQLGFSWPHGIFWLWLFGVGFFATVSHMAMTYALGYAPASTLAPLHYFEMLSSTFFSYLVFSDFPDPLSWLGIAIIVASGLYLIHRERVTARKASGR</sequence>
<comment type="caution">
    <text evidence="8">The sequence shown here is derived from an EMBL/GenBank/DDBJ whole genome shotgun (WGS) entry which is preliminary data.</text>
</comment>
<dbReference type="AlphaFoldDB" id="A0A086XQC4"/>
<dbReference type="EMBL" id="JFZB01000062">
    <property type="protein sequence ID" value="KFI24224.1"/>
    <property type="molecule type" value="Genomic_DNA"/>
</dbReference>
<feature type="transmembrane region" description="Helical" evidence="6">
    <location>
        <begin position="43"/>
        <end position="62"/>
    </location>
</feature>
<evidence type="ECO:0000256" key="2">
    <source>
        <dbReference type="ARBA" id="ARBA00009853"/>
    </source>
</evidence>
<dbReference type="Pfam" id="PF00892">
    <property type="entry name" value="EamA"/>
    <property type="match status" value="2"/>
</dbReference>
<name>A0A086XQC4_9RHOB</name>
<feature type="domain" description="EamA" evidence="7">
    <location>
        <begin position="10"/>
        <end position="142"/>
    </location>
</feature>
<keyword evidence="3 6" id="KW-0812">Transmembrane</keyword>